<dbReference type="AlphaFoldDB" id="A0A7H1M8L9"/>
<dbReference type="Gene3D" id="2.10.260.10">
    <property type="match status" value="1"/>
</dbReference>
<gene>
    <name evidence="2" type="ORF">H7A79_1996</name>
</gene>
<dbReference type="RefSeq" id="WP_187000244.1">
    <property type="nucleotide sequence ID" value="NZ_CP060414.2"/>
</dbReference>
<feature type="domain" description="SpoVT-AbrB" evidence="1">
    <location>
        <begin position="6"/>
        <end position="49"/>
    </location>
</feature>
<evidence type="ECO:0000313" key="2">
    <source>
        <dbReference type="EMBL" id="QNT57984.1"/>
    </source>
</evidence>
<dbReference type="SUPFAM" id="SSF89447">
    <property type="entry name" value="AbrB/MazE/MraZ-like"/>
    <property type="match status" value="1"/>
</dbReference>
<dbReference type="EMBL" id="CP060414">
    <property type="protein sequence ID" value="QNT57984.1"/>
    <property type="molecule type" value="Genomic_DNA"/>
</dbReference>
<sequence length="82" mass="9197">MKTVIRKMGNSQGVIIPKTLINQLGFNDCVEMSVVDGTIVLSKPKPTVRNGWAAAAEDLVRHGEDGLAWENFREDEVAEWQW</sequence>
<organism evidence="2 3">
    <name type="scientific">Neisseria musculi</name>
    <dbReference type="NCBI Taxonomy" id="1815583"/>
    <lineage>
        <taxon>Bacteria</taxon>
        <taxon>Pseudomonadati</taxon>
        <taxon>Pseudomonadota</taxon>
        <taxon>Betaproteobacteria</taxon>
        <taxon>Neisseriales</taxon>
        <taxon>Neisseriaceae</taxon>
        <taxon>Neisseria</taxon>
    </lineage>
</organism>
<dbReference type="KEGG" id="nmus:H7A79_1996"/>
<dbReference type="SMART" id="SM00966">
    <property type="entry name" value="SpoVT_AbrB"/>
    <property type="match status" value="1"/>
</dbReference>
<evidence type="ECO:0000313" key="3">
    <source>
        <dbReference type="Proteomes" id="UP000516412"/>
    </source>
</evidence>
<accession>A0A7H1M8L9</accession>
<dbReference type="Pfam" id="PF04014">
    <property type="entry name" value="MazE_antitoxin"/>
    <property type="match status" value="1"/>
</dbReference>
<keyword evidence="3" id="KW-1185">Reference proteome</keyword>
<dbReference type="GO" id="GO:0003677">
    <property type="term" value="F:DNA binding"/>
    <property type="evidence" value="ECO:0007669"/>
    <property type="project" value="InterPro"/>
</dbReference>
<evidence type="ECO:0000259" key="1">
    <source>
        <dbReference type="SMART" id="SM00966"/>
    </source>
</evidence>
<dbReference type="InterPro" id="IPR037914">
    <property type="entry name" value="SpoVT-AbrB_sf"/>
</dbReference>
<dbReference type="InterPro" id="IPR007159">
    <property type="entry name" value="SpoVT-AbrB_dom"/>
</dbReference>
<dbReference type="Proteomes" id="UP000516412">
    <property type="component" value="Chromosome"/>
</dbReference>
<protein>
    <submittedName>
        <fullName evidence="2">Antidote-toxin recognition MazE family protein</fullName>
    </submittedName>
</protein>
<proteinExistence type="predicted"/>
<name>A0A7H1M8L9_9NEIS</name>
<reference evidence="2" key="1">
    <citation type="submission" date="2024-06" db="EMBL/GenBank/DDBJ databases">
        <title>Complete Genome Sequence of mouse commensal type strain Neisseria musculi.</title>
        <authorList>
            <person name="Thapa E."/>
            <person name="Aluvathingal J."/>
            <person name="Nadendla S."/>
            <person name="Mehta A."/>
            <person name="Tettelin H."/>
            <person name="Weyand N.J."/>
        </authorList>
    </citation>
    <scope>NUCLEOTIDE SEQUENCE</scope>
    <source>
        <strain evidence="2">NW831</strain>
    </source>
</reference>